<accession>A0A7X1N9P7</accession>
<evidence type="ECO:0000313" key="1">
    <source>
        <dbReference type="EMBL" id="MPW17890.1"/>
    </source>
</evidence>
<evidence type="ECO:0000313" key="2">
    <source>
        <dbReference type="Proteomes" id="UP000484381"/>
    </source>
</evidence>
<sequence length="80" mass="8828">MMRAKMIVESVTRHHGGETLKFRAVPKSSAPYGEDGLDEDNTYAKFSPQADLSIFVANPALFGKFNPGDKFYVDFTPAAQ</sequence>
<dbReference type="AlphaFoldDB" id="A0A7X1N9P7"/>
<dbReference type="RefSeq" id="WP_152758651.1">
    <property type="nucleotide sequence ID" value="NZ_WHNP01000010.1"/>
</dbReference>
<name>A0A7X1N9P7_9BURK</name>
<dbReference type="Proteomes" id="UP000484381">
    <property type="component" value="Unassembled WGS sequence"/>
</dbReference>
<proteinExistence type="predicted"/>
<protein>
    <submittedName>
        <fullName evidence="1">Uncharacterized protein</fullName>
    </submittedName>
</protein>
<gene>
    <name evidence="1" type="ORF">GCT13_13320</name>
</gene>
<reference evidence="1 2" key="1">
    <citation type="submission" date="2019-10" db="EMBL/GenBank/DDBJ databases">
        <title>Paraburkholderia sp. isolated from nodules of Mimosa pudica from Brazilian Atlantic Forest soils.</title>
        <authorList>
            <person name="Paulitsch F."/>
            <person name="Hungria M."/>
            <person name="Dall'Agnol R."/>
        </authorList>
    </citation>
    <scope>NUCLEOTIDE SEQUENCE [LARGE SCALE GENOMIC DNA]</scope>
    <source>
        <strain evidence="1 2">CNPSo 3157</strain>
    </source>
</reference>
<dbReference type="EMBL" id="WHNP01000010">
    <property type="protein sequence ID" value="MPW17890.1"/>
    <property type="molecule type" value="Genomic_DNA"/>
</dbReference>
<comment type="caution">
    <text evidence="1">The sequence shown here is derived from an EMBL/GenBank/DDBJ whole genome shotgun (WGS) entry which is preliminary data.</text>
</comment>
<organism evidence="1 2">
    <name type="scientific">Paraburkholderia franconis</name>
    <dbReference type="NCBI Taxonomy" id="2654983"/>
    <lineage>
        <taxon>Bacteria</taxon>
        <taxon>Pseudomonadati</taxon>
        <taxon>Pseudomonadota</taxon>
        <taxon>Betaproteobacteria</taxon>
        <taxon>Burkholderiales</taxon>
        <taxon>Burkholderiaceae</taxon>
        <taxon>Paraburkholderia</taxon>
    </lineage>
</organism>
<keyword evidence="2" id="KW-1185">Reference proteome</keyword>